<evidence type="ECO:0000313" key="4">
    <source>
        <dbReference type="EMBL" id="CAB0014012.1"/>
    </source>
</evidence>
<dbReference type="PANTHER" id="PTHR15036">
    <property type="entry name" value="PIKACHURIN-LIKE PROTEIN"/>
    <property type="match status" value="1"/>
</dbReference>
<dbReference type="GO" id="GO:0016020">
    <property type="term" value="C:membrane"/>
    <property type="evidence" value="ECO:0007669"/>
    <property type="project" value="UniProtKB-SubCell"/>
</dbReference>
<protein>
    <recommendedName>
        <fullName evidence="3">Laminin G domain-containing protein</fullName>
    </recommendedName>
</protein>
<comment type="caution">
    <text evidence="1">Lacks conserved residue(s) required for the propagation of feature annotation.</text>
</comment>
<reference evidence="4 5" key="1">
    <citation type="submission" date="2020-02" db="EMBL/GenBank/DDBJ databases">
        <authorList>
            <person name="Ferguson B K."/>
        </authorList>
    </citation>
    <scope>NUCLEOTIDE SEQUENCE [LARGE SCALE GENOMIC DNA]</scope>
</reference>
<dbReference type="InterPro" id="IPR013320">
    <property type="entry name" value="ConA-like_dom_sf"/>
</dbReference>
<dbReference type="SMART" id="SM00282">
    <property type="entry name" value="LamG"/>
    <property type="match status" value="1"/>
</dbReference>
<feature type="compositionally biased region" description="Polar residues" evidence="2">
    <location>
        <begin position="36"/>
        <end position="45"/>
    </location>
</feature>
<dbReference type="PANTHER" id="PTHR15036:SF85">
    <property type="entry name" value="SP2353, ISOFORM A"/>
    <property type="match status" value="1"/>
</dbReference>
<name>A0A6H5HIY3_9HEMI</name>
<evidence type="ECO:0000313" key="5">
    <source>
        <dbReference type="Proteomes" id="UP000479000"/>
    </source>
</evidence>
<dbReference type="EMBL" id="CADCXU010027063">
    <property type="protein sequence ID" value="CAB0014012.1"/>
    <property type="molecule type" value="Genomic_DNA"/>
</dbReference>
<evidence type="ECO:0000256" key="2">
    <source>
        <dbReference type="SAM" id="MobiDB-lite"/>
    </source>
</evidence>
<dbReference type="CDD" id="cd00110">
    <property type="entry name" value="LamG"/>
    <property type="match status" value="3"/>
</dbReference>
<dbReference type="InterPro" id="IPR001791">
    <property type="entry name" value="Laminin_G"/>
</dbReference>
<dbReference type="InterPro" id="IPR050372">
    <property type="entry name" value="Neurexin-related_CASP"/>
</dbReference>
<gene>
    <name evidence="4" type="ORF">NTEN_LOCUS18546</name>
</gene>
<keyword evidence="5" id="KW-1185">Reference proteome</keyword>
<organism evidence="4 5">
    <name type="scientific">Nesidiocoris tenuis</name>
    <dbReference type="NCBI Taxonomy" id="355587"/>
    <lineage>
        <taxon>Eukaryota</taxon>
        <taxon>Metazoa</taxon>
        <taxon>Ecdysozoa</taxon>
        <taxon>Arthropoda</taxon>
        <taxon>Hexapoda</taxon>
        <taxon>Insecta</taxon>
        <taxon>Pterygota</taxon>
        <taxon>Neoptera</taxon>
        <taxon>Paraneoptera</taxon>
        <taxon>Hemiptera</taxon>
        <taxon>Heteroptera</taxon>
        <taxon>Panheteroptera</taxon>
        <taxon>Cimicomorpha</taxon>
        <taxon>Miridae</taxon>
        <taxon>Dicyphina</taxon>
        <taxon>Nesidiocoris</taxon>
    </lineage>
</organism>
<dbReference type="Pfam" id="PF00054">
    <property type="entry name" value="Laminin_G_1"/>
    <property type="match status" value="2"/>
</dbReference>
<feature type="region of interest" description="Disordered" evidence="2">
    <location>
        <begin position="27"/>
        <end position="69"/>
    </location>
</feature>
<dbReference type="SUPFAM" id="SSF49899">
    <property type="entry name" value="Concanavalin A-like lectins/glucanases"/>
    <property type="match status" value="3"/>
</dbReference>
<proteinExistence type="predicted"/>
<dbReference type="Proteomes" id="UP000479000">
    <property type="component" value="Unassembled WGS sequence"/>
</dbReference>
<evidence type="ECO:0000256" key="1">
    <source>
        <dbReference type="PROSITE-ProRule" id="PRU00122"/>
    </source>
</evidence>
<accession>A0A6H5HIY3</accession>
<dbReference type="Gene3D" id="2.60.120.200">
    <property type="match status" value="3"/>
</dbReference>
<dbReference type="AlphaFoldDB" id="A0A6H5HIY3"/>
<dbReference type="PROSITE" id="PS50025">
    <property type="entry name" value="LAM_G_DOMAIN"/>
    <property type="match status" value="1"/>
</dbReference>
<dbReference type="OrthoDB" id="10014052at2759"/>
<evidence type="ECO:0000259" key="3">
    <source>
        <dbReference type="PROSITE" id="PS50025"/>
    </source>
</evidence>
<feature type="domain" description="Laminin G" evidence="3">
    <location>
        <begin position="206"/>
        <end position="348"/>
    </location>
</feature>
<sequence length="348" mass="38396">METLREEAEMEEDVLYQKGASFSAQLIPGPAFGVSPTDSGSSAPATRSRRVGADGQPQFSQSPQPCDDCGQGNCLPDSPRCQCPLGTTGHKCQTEVDVHTPGFSGQGWLAFPALKAAYKHVQLEIEFRPEVPEGILFLTGERDDLAGDFMALLIHQGFVEFSFLRLPGLGSSALSWLDISIVVKPSSHNGLILYNGHKTDGMGDFIALYLVDGHVEFTFDLGTGAATLRILANKVSINMRFRTTSPNGLITWTGRNEMKQTFGDFLALGIKDGYLHLRYNLGSGETLIVFNETRVDDGNWHRVKVMSCLLHWITEWSLLNGELRTMSNFSITEDHFKEERFGICGQKL</sequence>